<comment type="caution">
    <text evidence="1">The sequence shown here is derived from an EMBL/GenBank/DDBJ whole genome shotgun (WGS) entry which is preliminary data.</text>
</comment>
<gene>
    <name evidence="1" type="ORF">WR25_18017</name>
</gene>
<dbReference type="Proteomes" id="UP000218231">
    <property type="component" value="Unassembled WGS sequence"/>
</dbReference>
<reference evidence="1 2" key="1">
    <citation type="journal article" date="2017" name="Curr. Biol.">
        <title>Genome architecture and evolution of a unichromosomal asexual nematode.</title>
        <authorList>
            <person name="Fradin H."/>
            <person name="Zegar C."/>
            <person name="Gutwein M."/>
            <person name="Lucas J."/>
            <person name="Kovtun M."/>
            <person name="Corcoran D."/>
            <person name="Baugh L.R."/>
            <person name="Kiontke K."/>
            <person name="Gunsalus K."/>
            <person name="Fitch D.H."/>
            <person name="Piano F."/>
        </authorList>
    </citation>
    <scope>NUCLEOTIDE SEQUENCE [LARGE SCALE GENOMIC DNA]</scope>
    <source>
        <strain evidence="1">PF1309</strain>
    </source>
</reference>
<protein>
    <submittedName>
        <fullName evidence="1">Uncharacterized protein</fullName>
    </submittedName>
</protein>
<keyword evidence="2" id="KW-1185">Reference proteome</keyword>
<accession>A0A2A2K1K0</accession>
<dbReference type="AlphaFoldDB" id="A0A2A2K1K0"/>
<evidence type="ECO:0000313" key="1">
    <source>
        <dbReference type="EMBL" id="PAV67669.1"/>
    </source>
</evidence>
<proteinExistence type="predicted"/>
<dbReference type="EMBL" id="LIAE01009888">
    <property type="protein sequence ID" value="PAV67669.1"/>
    <property type="molecule type" value="Genomic_DNA"/>
</dbReference>
<organism evidence="1 2">
    <name type="scientific">Diploscapter pachys</name>
    <dbReference type="NCBI Taxonomy" id="2018661"/>
    <lineage>
        <taxon>Eukaryota</taxon>
        <taxon>Metazoa</taxon>
        <taxon>Ecdysozoa</taxon>
        <taxon>Nematoda</taxon>
        <taxon>Chromadorea</taxon>
        <taxon>Rhabditida</taxon>
        <taxon>Rhabditina</taxon>
        <taxon>Rhabditomorpha</taxon>
        <taxon>Rhabditoidea</taxon>
        <taxon>Rhabditidae</taxon>
        <taxon>Diploscapter</taxon>
    </lineage>
</organism>
<name>A0A2A2K1K0_9BILA</name>
<sequence>MGLATAGRAGGAMASSNVKRATRPAVRLNLRELRDIGGQRRDLGHLADDPVERLTRLADQRHAARDLFRAFADQVLDMFGSVRGSLGKRAHFAGHDGKALARIARACRLDPCVQRQEVGLEGDAVDDVDDLRDLGGRTLDVVHRAHRFLDDRATLRRVGMRFADRSVDVRGAFGGFADAAGQLIHRGGGLFQRRGLLFGAF</sequence>
<evidence type="ECO:0000313" key="2">
    <source>
        <dbReference type="Proteomes" id="UP000218231"/>
    </source>
</evidence>